<reference evidence="4" key="1">
    <citation type="submission" date="2025-08" db="UniProtKB">
        <authorList>
            <consortium name="RefSeq"/>
        </authorList>
    </citation>
    <scope>IDENTIFICATION</scope>
</reference>
<name>A0A6P7L039_BETSP</name>
<dbReference type="AlphaFoldDB" id="A0A6P7L039"/>
<protein>
    <submittedName>
        <fullName evidence="4">Uncharacterized protein LOC114844660 isoform X1</fullName>
    </submittedName>
</protein>
<feature type="region of interest" description="Disordered" evidence="1">
    <location>
        <begin position="464"/>
        <end position="514"/>
    </location>
</feature>
<dbReference type="Proteomes" id="UP000515150">
    <property type="component" value="Chromosome 17"/>
</dbReference>
<feature type="compositionally biased region" description="Basic and acidic residues" evidence="1">
    <location>
        <begin position="158"/>
        <end position="193"/>
    </location>
</feature>
<feature type="compositionally biased region" description="Basic and acidic residues" evidence="1">
    <location>
        <begin position="477"/>
        <end position="486"/>
    </location>
</feature>
<feature type="chain" id="PRO_5028190898" evidence="2">
    <location>
        <begin position="22"/>
        <end position="795"/>
    </location>
</feature>
<dbReference type="GeneID" id="114844660"/>
<dbReference type="InParanoid" id="A0A6P7L039"/>
<dbReference type="PANTHER" id="PTHR18839:SF0">
    <property type="entry name" value="MITOTIC INTERACTOR AND SUBSTRATE OF PLK1 ISOFORM X1-RELATED"/>
    <property type="match status" value="1"/>
</dbReference>
<feature type="compositionally biased region" description="Basic and acidic residues" evidence="1">
    <location>
        <begin position="504"/>
        <end position="514"/>
    </location>
</feature>
<feature type="region of interest" description="Disordered" evidence="1">
    <location>
        <begin position="146"/>
        <end position="250"/>
    </location>
</feature>
<sequence>MRPSSRRRVAAWLLALPLGRGGEEYARRGRLEMISFWLLCWKLLRATAGLRRTTPELTDSNHDNDNPVDDFSTPTQQTDPVAMEINSSSSLTDLERNNSFSCHSQEVEKLQNHEVDGVEEAHIDEEYGKRDGDECDYLVFEIGQSKEKVGGSHNGARQTEKKKEGDDRGREEIEAENRQEEKIERTGGVRGDIEGEEEWREPEEVEQKKTTIMQEDGYEEDETQHCGRREISGGEKEGYEGDSREAEIEDGGRGYTKLVCISDSPLCSSSSEPLSVTSDSSEPPVAAMWQETCAHNLSNRDDLSDSHLSECLQAELAVVYSDSDTGEEQWLDVTKQEEGGGRNCNGEKRQEDQCEDIVTGPEELRAEESRKEGVSDEEAMKMRRDLFLRSPSVSSIASSTDPDRRLPVDFCVHQETHSENVSTEHVDFLLARQQWKKMEEEVKGQPIPKPGLIVQGSFQGTYTSLYPPSRSPRLKHREICPSESREPSLSLTLSPSSEDSGLDDSLHRIPLEEPESAVEREIRLTLEREEKHRRERGMIVQGLGPPRQSTLHTGRSPPRPPACRTPTLSISPSPSCSSSLSKSVYHEMTANNVIILEPDSSSSASRNRLLSSAIGGLSDWPANPDAVSSTNVIVVETSNLIIRSASEFCLSSPPLTVETQESTFSSNPFFKLRSLSSQSLVEQEIRMVRQREAEWRRQREEMWRRRKEEEWRRGREAYDTVLVSPSLSDNITYKVPEVPDRCVSSPSSPLRTRKMERSSLSCDHKFPPILSSVPRRQNTMAERWEASLLANQKKE</sequence>
<dbReference type="KEGG" id="bspl:114844660"/>
<feature type="region of interest" description="Disordered" evidence="1">
    <location>
        <begin position="533"/>
        <end position="575"/>
    </location>
</feature>
<dbReference type="InterPro" id="IPR042779">
    <property type="entry name" value="MISP/MISP3-like"/>
</dbReference>
<feature type="compositionally biased region" description="Acidic residues" evidence="1">
    <location>
        <begin position="194"/>
        <end position="204"/>
    </location>
</feature>
<keyword evidence="2" id="KW-0732">Signal</keyword>
<dbReference type="RefSeq" id="XP_028988037.1">
    <property type="nucleotide sequence ID" value="XM_029132204.3"/>
</dbReference>
<proteinExistence type="predicted"/>
<dbReference type="PANTHER" id="PTHR18839">
    <property type="entry name" value="MITOTIC INTERACTOR AND SUBSTRATE OF PLK1 MISP FAMILY MEMBER"/>
    <property type="match status" value="1"/>
</dbReference>
<organism evidence="3 4">
    <name type="scientific">Betta splendens</name>
    <name type="common">Siamese fighting fish</name>
    <dbReference type="NCBI Taxonomy" id="158456"/>
    <lineage>
        <taxon>Eukaryota</taxon>
        <taxon>Metazoa</taxon>
        <taxon>Chordata</taxon>
        <taxon>Craniata</taxon>
        <taxon>Vertebrata</taxon>
        <taxon>Euteleostomi</taxon>
        <taxon>Actinopterygii</taxon>
        <taxon>Neopterygii</taxon>
        <taxon>Teleostei</taxon>
        <taxon>Neoteleostei</taxon>
        <taxon>Acanthomorphata</taxon>
        <taxon>Anabantaria</taxon>
        <taxon>Anabantiformes</taxon>
        <taxon>Anabantoidei</taxon>
        <taxon>Osphronemidae</taxon>
        <taxon>Betta</taxon>
    </lineage>
</organism>
<accession>A0A6P7L039</accession>
<feature type="compositionally biased region" description="Basic and acidic residues" evidence="1">
    <location>
        <begin position="223"/>
        <end position="250"/>
    </location>
</feature>
<evidence type="ECO:0000313" key="4">
    <source>
        <dbReference type="RefSeq" id="XP_028988037.1"/>
    </source>
</evidence>
<evidence type="ECO:0000313" key="3">
    <source>
        <dbReference type="Proteomes" id="UP000515150"/>
    </source>
</evidence>
<gene>
    <name evidence="4" type="primary">LOC114844660</name>
</gene>
<evidence type="ECO:0000256" key="1">
    <source>
        <dbReference type="SAM" id="MobiDB-lite"/>
    </source>
</evidence>
<feature type="compositionally biased region" description="Low complexity" evidence="1">
    <location>
        <begin position="487"/>
        <end position="499"/>
    </location>
</feature>
<feature type="signal peptide" evidence="2">
    <location>
        <begin position="1"/>
        <end position="21"/>
    </location>
</feature>
<keyword evidence="3" id="KW-1185">Reference proteome</keyword>
<feature type="region of interest" description="Disordered" evidence="1">
    <location>
        <begin position="54"/>
        <end position="77"/>
    </location>
</feature>
<dbReference type="OrthoDB" id="9937247at2759"/>
<evidence type="ECO:0000256" key="2">
    <source>
        <dbReference type="SAM" id="SignalP"/>
    </source>
</evidence>